<feature type="transmembrane region" description="Helical" evidence="10">
    <location>
        <begin position="183"/>
        <end position="206"/>
    </location>
</feature>
<evidence type="ECO:0000256" key="9">
    <source>
        <dbReference type="ARBA" id="ARBA00023136"/>
    </source>
</evidence>
<dbReference type="Proteomes" id="UP001201549">
    <property type="component" value="Unassembled WGS sequence"/>
</dbReference>
<evidence type="ECO:0000256" key="2">
    <source>
        <dbReference type="ARBA" id="ARBA00004651"/>
    </source>
</evidence>
<organism evidence="11 12">
    <name type="scientific">Shewanella electrica</name>
    <dbReference type="NCBI Taxonomy" id="515560"/>
    <lineage>
        <taxon>Bacteria</taxon>
        <taxon>Pseudomonadati</taxon>
        <taxon>Pseudomonadota</taxon>
        <taxon>Gammaproteobacteria</taxon>
        <taxon>Alteromonadales</taxon>
        <taxon>Shewanellaceae</taxon>
        <taxon>Shewanella</taxon>
    </lineage>
</organism>
<evidence type="ECO:0000256" key="5">
    <source>
        <dbReference type="ARBA" id="ARBA00022448"/>
    </source>
</evidence>
<dbReference type="PANTHER" id="PTHR36122:SF2">
    <property type="entry name" value="NICOTINAMIDE RIBOSIDE TRANSPORTER PNUC"/>
    <property type="match status" value="1"/>
</dbReference>
<evidence type="ECO:0000256" key="3">
    <source>
        <dbReference type="ARBA" id="ARBA00006669"/>
    </source>
</evidence>
<dbReference type="EMBL" id="JAKOGG010000003">
    <property type="protein sequence ID" value="MCS4555981.1"/>
    <property type="molecule type" value="Genomic_DNA"/>
</dbReference>
<gene>
    <name evidence="11" type="primary">pnuC</name>
    <name evidence="11" type="ORF">L9G74_05975</name>
</gene>
<protein>
    <recommendedName>
        <fullName evidence="4">Nicotinamide riboside transporter PnuC</fullName>
    </recommendedName>
</protein>
<comment type="function">
    <text evidence="1">Required for nicotinamide riboside transport across the inner membrane.</text>
</comment>
<reference evidence="11 12" key="1">
    <citation type="submission" date="2022-02" db="EMBL/GenBank/DDBJ databases">
        <authorList>
            <person name="Zhuang L."/>
        </authorList>
    </citation>
    <scope>NUCLEOTIDE SEQUENCE [LARGE SCALE GENOMIC DNA]</scope>
    <source>
        <strain evidence="11 12">C32</strain>
    </source>
</reference>
<keyword evidence="5" id="KW-0813">Transport</keyword>
<reference evidence="12" key="2">
    <citation type="submission" date="2023-07" db="EMBL/GenBank/DDBJ databases">
        <title>Shewanella mangrovi sp. nov., an acetaldehyde- degrading bacterium isolated from mangrove sediment.</title>
        <authorList>
            <person name="Liu Y."/>
        </authorList>
    </citation>
    <scope>NUCLEOTIDE SEQUENCE [LARGE SCALE GENOMIC DNA]</scope>
    <source>
        <strain evidence="12">C32</strain>
    </source>
</reference>
<feature type="transmembrane region" description="Helical" evidence="10">
    <location>
        <begin position="157"/>
        <end position="176"/>
    </location>
</feature>
<evidence type="ECO:0000256" key="1">
    <source>
        <dbReference type="ARBA" id="ARBA00002672"/>
    </source>
</evidence>
<dbReference type="Pfam" id="PF04973">
    <property type="entry name" value="NMN_transporter"/>
    <property type="match status" value="1"/>
</dbReference>
<evidence type="ECO:0000256" key="7">
    <source>
        <dbReference type="ARBA" id="ARBA00022692"/>
    </source>
</evidence>
<keyword evidence="7 10" id="KW-0812">Transmembrane</keyword>
<keyword evidence="12" id="KW-1185">Reference proteome</keyword>
<dbReference type="NCBIfam" id="TIGR01528">
    <property type="entry name" value="NMN_trans_PnuC"/>
    <property type="match status" value="1"/>
</dbReference>
<keyword evidence="6" id="KW-1003">Cell membrane</keyword>
<dbReference type="InterPro" id="IPR006419">
    <property type="entry name" value="NMN_transpt_PnuC"/>
</dbReference>
<comment type="similarity">
    <text evidence="3">Belongs to the nicotinamide ribonucleoside (NR) uptake permease (TC 4.B.1) family.</text>
</comment>
<keyword evidence="8 10" id="KW-1133">Transmembrane helix</keyword>
<evidence type="ECO:0000313" key="11">
    <source>
        <dbReference type="EMBL" id="MCS4555981.1"/>
    </source>
</evidence>
<proteinExistence type="inferred from homology"/>
<dbReference type="NCBIfam" id="NF011926">
    <property type="entry name" value="PRK15397.1"/>
    <property type="match status" value="1"/>
</dbReference>
<keyword evidence="9 10" id="KW-0472">Membrane</keyword>
<comment type="subcellular location">
    <subcellularLocation>
        <location evidence="2">Cell membrane</location>
        <topology evidence="2">Multi-pass membrane protein</topology>
    </subcellularLocation>
</comment>
<name>A0ABT2FJ11_9GAMM</name>
<feature type="transmembrane region" description="Helical" evidence="10">
    <location>
        <begin position="20"/>
        <end position="39"/>
    </location>
</feature>
<evidence type="ECO:0000313" key="12">
    <source>
        <dbReference type="Proteomes" id="UP001201549"/>
    </source>
</evidence>
<feature type="transmembrane region" description="Helical" evidence="10">
    <location>
        <begin position="70"/>
        <end position="87"/>
    </location>
</feature>
<dbReference type="PANTHER" id="PTHR36122">
    <property type="entry name" value="NICOTINAMIDE RIBOSIDE TRANSPORTER PNUC"/>
    <property type="match status" value="1"/>
</dbReference>
<accession>A0ABT2FJ11</accession>
<sequence>MSWFDINNTLVTIPLGAGYAMSWIEAVATVFGLLCIWLASQEKTINYPFGLINVTLFAVIFFQIQLYGLLLLQLFFFCANVYGWYAWTHPSAAGKPLQVRWLSRRQLLVIVALALVGIGLLALYIDPVFATLATCSVDLLNLLGANLDMPQLQPDEFPLWDAMITVLSLIAQVLMTRKFVENWMLWVLVNIVSVGVYAAQGVYAMAIEYAILTFIAANGTREWIATAKANGSRSAFTQGASS</sequence>
<feature type="transmembrane region" description="Helical" evidence="10">
    <location>
        <begin position="107"/>
        <end position="125"/>
    </location>
</feature>
<evidence type="ECO:0000256" key="8">
    <source>
        <dbReference type="ARBA" id="ARBA00022989"/>
    </source>
</evidence>
<evidence type="ECO:0000256" key="6">
    <source>
        <dbReference type="ARBA" id="ARBA00022475"/>
    </source>
</evidence>
<feature type="transmembrane region" description="Helical" evidence="10">
    <location>
        <begin position="46"/>
        <end position="64"/>
    </location>
</feature>
<evidence type="ECO:0000256" key="10">
    <source>
        <dbReference type="SAM" id="Phobius"/>
    </source>
</evidence>
<comment type="caution">
    <text evidence="11">The sequence shown here is derived from an EMBL/GenBank/DDBJ whole genome shotgun (WGS) entry which is preliminary data.</text>
</comment>
<evidence type="ECO:0000256" key="4">
    <source>
        <dbReference type="ARBA" id="ARBA00017522"/>
    </source>
</evidence>